<dbReference type="RefSeq" id="WP_085560221.1">
    <property type="nucleotide sequence ID" value="NZ_FOAH01000009.1"/>
</dbReference>
<dbReference type="STRING" id="1073423.SAMN04488700_2189"/>
<dbReference type="InterPro" id="IPR035942">
    <property type="entry name" value="Lp2179-like_sf"/>
</dbReference>
<dbReference type="SUPFAM" id="SSF160800">
    <property type="entry name" value="Lp2179-like"/>
    <property type="match status" value="1"/>
</dbReference>
<dbReference type="Gene3D" id="3.30.1820.10">
    <property type="entry name" value="Lp2179-like"/>
    <property type="match status" value="1"/>
</dbReference>
<protein>
    <submittedName>
        <fullName evidence="1">Putative amino acid metabolism</fullName>
    </submittedName>
</protein>
<reference evidence="1 2" key="1">
    <citation type="submission" date="2017-04" db="EMBL/GenBank/DDBJ databases">
        <authorList>
            <person name="Afonso C.L."/>
            <person name="Miller P.J."/>
            <person name="Scott M.A."/>
            <person name="Spackman E."/>
            <person name="Goraichik I."/>
            <person name="Dimitrov K.M."/>
            <person name="Suarez D.L."/>
            <person name="Swayne D.E."/>
        </authorList>
    </citation>
    <scope>NUCLEOTIDE SEQUENCE [LARGE SCALE GENOMIC DNA]</scope>
    <source>
        <strain evidence="1 2">LMG26642</strain>
    </source>
</reference>
<organism evidence="1 2">
    <name type="scientific">Carnobacterium iners</name>
    <dbReference type="NCBI Taxonomy" id="1073423"/>
    <lineage>
        <taxon>Bacteria</taxon>
        <taxon>Bacillati</taxon>
        <taxon>Bacillota</taxon>
        <taxon>Bacilli</taxon>
        <taxon>Lactobacillales</taxon>
        <taxon>Carnobacteriaceae</taxon>
        <taxon>Carnobacterium</taxon>
    </lineage>
</organism>
<evidence type="ECO:0000313" key="2">
    <source>
        <dbReference type="Proteomes" id="UP000193435"/>
    </source>
</evidence>
<dbReference type="AlphaFoldDB" id="A0A1X7NMW7"/>
<dbReference type="Proteomes" id="UP000193435">
    <property type="component" value="Unassembled WGS sequence"/>
</dbReference>
<keyword evidence="2" id="KW-1185">Reference proteome</keyword>
<dbReference type="Pfam" id="PF08866">
    <property type="entry name" value="DUF1831"/>
    <property type="match status" value="1"/>
</dbReference>
<sequence length="113" mass="13090">MAFEKVAKLQGSEDVYALSPDLKKYTLRDNSFEELKTGNFQYLRTLTSDSAVNQEVKLKIIISEDLSKLKIATTTMNGLRPIIIYKGDAFKEIREKYEFIMQDFLNKSILEKK</sequence>
<name>A0A1X7NMW7_9LACT</name>
<evidence type="ECO:0000313" key="1">
    <source>
        <dbReference type="EMBL" id="SMH38893.1"/>
    </source>
</evidence>
<accession>A0A1X7NMW7</accession>
<dbReference type="InterPro" id="IPR014965">
    <property type="entry name" value="Amino_acid_metab_prot_put"/>
</dbReference>
<proteinExistence type="predicted"/>
<gene>
    <name evidence="1" type="ORF">SAMN04488700_2189</name>
</gene>
<dbReference type="EMBL" id="FXBJ01000002">
    <property type="protein sequence ID" value="SMH38893.1"/>
    <property type="molecule type" value="Genomic_DNA"/>
</dbReference>
<dbReference type="OrthoDB" id="2166222at2"/>